<dbReference type="GO" id="GO:0016810">
    <property type="term" value="F:hydrolase activity, acting on carbon-nitrogen (but not peptide) bonds"/>
    <property type="evidence" value="ECO:0007669"/>
    <property type="project" value="InterPro"/>
</dbReference>
<sequence length="104" mass="10643">MVSITATTLLVEANAQSIAITNGKVYTMGPAGTLERATILIEGSTITAVGEDLVVPEGTEIIDVDGQPVTPGLMNSYPQLALADSSAPGNGIGDQDYRASESGY</sequence>
<feature type="non-terminal residue" evidence="2">
    <location>
        <position position="104"/>
    </location>
</feature>
<dbReference type="Gene3D" id="2.30.40.10">
    <property type="entry name" value="Urease, subunit C, domain 1"/>
    <property type="match status" value="1"/>
</dbReference>
<name>A0A381ZJ35_9ZZZZ</name>
<evidence type="ECO:0008006" key="3">
    <source>
        <dbReference type="Google" id="ProtNLM"/>
    </source>
</evidence>
<dbReference type="EMBL" id="UINC01021391">
    <property type="protein sequence ID" value="SVA88852.1"/>
    <property type="molecule type" value="Genomic_DNA"/>
</dbReference>
<evidence type="ECO:0000256" key="1">
    <source>
        <dbReference type="SAM" id="MobiDB-lite"/>
    </source>
</evidence>
<reference evidence="2" key="1">
    <citation type="submission" date="2018-05" db="EMBL/GenBank/DDBJ databases">
        <authorList>
            <person name="Lanie J.A."/>
            <person name="Ng W.-L."/>
            <person name="Kazmierczak K.M."/>
            <person name="Andrzejewski T.M."/>
            <person name="Davidsen T.M."/>
            <person name="Wayne K.J."/>
            <person name="Tettelin H."/>
            <person name="Glass J.I."/>
            <person name="Rusch D."/>
            <person name="Podicherti R."/>
            <person name="Tsui H.-C.T."/>
            <person name="Winkler M.E."/>
        </authorList>
    </citation>
    <scope>NUCLEOTIDE SEQUENCE</scope>
</reference>
<dbReference type="AlphaFoldDB" id="A0A381ZJ35"/>
<feature type="region of interest" description="Disordered" evidence="1">
    <location>
        <begin position="85"/>
        <end position="104"/>
    </location>
</feature>
<dbReference type="InterPro" id="IPR011059">
    <property type="entry name" value="Metal-dep_hydrolase_composite"/>
</dbReference>
<organism evidence="2">
    <name type="scientific">marine metagenome</name>
    <dbReference type="NCBI Taxonomy" id="408172"/>
    <lineage>
        <taxon>unclassified sequences</taxon>
        <taxon>metagenomes</taxon>
        <taxon>ecological metagenomes</taxon>
    </lineage>
</organism>
<protein>
    <recommendedName>
        <fullName evidence="3">Amidohydrolase 3 domain-containing protein</fullName>
    </recommendedName>
</protein>
<accession>A0A381ZJ35</accession>
<dbReference type="SUPFAM" id="SSF51338">
    <property type="entry name" value="Composite domain of metallo-dependent hydrolases"/>
    <property type="match status" value="1"/>
</dbReference>
<evidence type="ECO:0000313" key="2">
    <source>
        <dbReference type="EMBL" id="SVA88852.1"/>
    </source>
</evidence>
<proteinExistence type="predicted"/>
<feature type="compositionally biased region" description="Basic and acidic residues" evidence="1">
    <location>
        <begin position="95"/>
        <end position="104"/>
    </location>
</feature>
<gene>
    <name evidence="2" type="ORF">METZ01_LOCUS141706</name>
</gene>